<dbReference type="Gene3D" id="1.20.58.2200">
    <property type="match status" value="1"/>
</dbReference>
<dbReference type="Proteomes" id="UP001163266">
    <property type="component" value="Chromosome"/>
</dbReference>
<dbReference type="InterPro" id="IPR038440">
    <property type="entry name" value="FimV_C_sf"/>
</dbReference>
<organism evidence="3 4">
    <name type="scientific">Caldimonas aquatica</name>
    <dbReference type="NCBI Taxonomy" id="376175"/>
    <lineage>
        <taxon>Bacteria</taxon>
        <taxon>Pseudomonadati</taxon>
        <taxon>Pseudomonadota</taxon>
        <taxon>Betaproteobacteria</taxon>
        <taxon>Burkholderiales</taxon>
        <taxon>Sphaerotilaceae</taxon>
        <taxon>Caldimonas</taxon>
    </lineage>
</organism>
<evidence type="ECO:0000256" key="1">
    <source>
        <dbReference type="SAM" id="MobiDB-lite"/>
    </source>
</evidence>
<feature type="domain" description="LysM" evidence="2">
    <location>
        <begin position="210"/>
        <end position="265"/>
    </location>
</feature>
<dbReference type="Gene3D" id="3.10.350.10">
    <property type="entry name" value="LysM domain"/>
    <property type="match status" value="1"/>
</dbReference>
<dbReference type="NCBIfam" id="TIGR03505">
    <property type="entry name" value="FimV_core"/>
    <property type="match status" value="1"/>
</dbReference>
<feature type="region of interest" description="Disordered" evidence="1">
    <location>
        <begin position="752"/>
        <end position="774"/>
    </location>
</feature>
<dbReference type="PROSITE" id="PS51782">
    <property type="entry name" value="LYSM"/>
    <property type="match status" value="1"/>
</dbReference>
<sequence length="865" mass="88633">MKRISRPAGRFVLNGVAAAALTLAAHHALALGLGRLTVQSALGESLRAEIDVTSLTLEEANSFRARVAPPDAYRAAGVEYNPVLPGTEVSLQRRSDGRPYLRITSDRVVQEPFLDVILELSWASGRLVREYTLLIDPPGSRQAAAPSTGAQASGMAPAPAPSPSRAAAAPSPSVSAPAPTPARRGTPAAPRQETAAAPAPAPAPAGTGADEYRVRRGDTLYSIANRVQRPGVSLDQMLVALYRANPEAFLGENMNRLKAGVVLQVPAGEQAQAVSPSEARQLIQAQSADFAAYRQRLASAAVAAAGAEPSRQASGQLQAEVQDRKQAAAPSADKLTLSKGGVAAKGAPEEGIAKQREKQEASARVAELSRNLQELQKLSPAASAPAAAATPAPAAAPPAAPVAPPVAAASAPGVAVPVAAATAPAASAAVAQAAASEASGPAAAASAVAAASAPARAAAASKPTLPQPPVVEEPSFIDGLLENPLALPLAGGLIVLLAGLGLYRLKARTKQDSGETSFLESRLQPDTFFGASGGQRIDTKDASGTPSSLSYSLSQLDAIGDVDPVAEADVYLAYGRDLQAEEILKEAMRANPERLAIRTKLLEVYAKRRDSKGFEVLATQLYGLTGGEGEEWQRAQELGRQIDPENALYRPGGQPAEARVAEGPAEPLGASTMPQSVMPEPQPGRAPAAAAPAGGGIDLDLDLPLSEPAVAKPVDSETTQPLSAAPSVAELPSIELEPAGVAQVDEPLAFELPDLEPPAPEAPKGTSASDSRSMDFDLSDLTLDLGPAPAPAGVPEVGVVEALPDLDLGPAEPAGGDPLARKLELAEEFRQIGDREGARELLQEVVAKSSGALKAKAQNMLAELA</sequence>
<dbReference type="Pfam" id="PF25800">
    <property type="entry name" value="FimV_N"/>
    <property type="match status" value="1"/>
</dbReference>
<name>A0ABY6MVJ7_9BURK</name>
<feature type="compositionally biased region" description="Low complexity" evidence="1">
    <location>
        <begin position="150"/>
        <end position="209"/>
    </location>
</feature>
<dbReference type="InterPro" id="IPR020012">
    <property type="entry name" value="LysM_FimV"/>
</dbReference>
<accession>A0ABY6MVJ7</accession>
<evidence type="ECO:0000259" key="2">
    <source>
        <dbReference type="PROSITE" id="PS51782"/>
    </source>
</evidence>
<feature type="region of interest" description="Disordered" evidence="1">
    <location>
        <begin position="309"/>
        <end position="366"/>
    </location>
</feature>
<reference evidence="3" key="1">
    <citation type="submission" date="2022-10" db="EMBL/GenBank/DDBJ databases">
        <title>Complete genome sequence of Schlegelella aquatica LMG 23380.</title>
        <authorList>
            <person name="Musilova J."/>
            <person name="Kourilova X."/>
            <person name="Bezdicek M."/>
            <person name="Hermankova K."/>
            <person name="Obruca S."/>
            <person name="Sedlar K."/>
        </authorList>
    </citation>
    <scope>NUCLEOTIDE SEQUENCE</scope>
    <source>
        <strain evidence="3">LMG 23380</strain>
    </source>
</reference>
<protein>
    <submittedName>
        <fullName evidence="3">LysM peptidoglycan-binding domain-containing protein</fullName>
    </submittedName>
</protein>
<dbReference type="InterPro" id="IPR036779">
    <property type="entry name" value="LysM_dom_sf"/>
</dbReference>
<dbReference type="RefSeq" id="WP_264893813.1">
    <property type="nucleotide sequence ID" value="NZ_CP110257.1"/>
</dbReference>
<dbReference type="EMBL" id="CP110257">
    <property type="protein sequence ID" value="UZD56036.1"/>
    <property type="molecule type" value="Genomic_DNA"/>
</dbReference>
<feature type="compositionally biased region" description="Basic and acidic residues" evidence="1">
    <location>
        <begin position="347"/>
        <end position="361"/>
    </location>
</feature>
<gene>
    <name evidence="3" type="ORF">OMP39_05505</name>
</gene>
<dbReference type="InterPro" id="IPR057840">
    <property type="entry name" value="FimV_N"/>
</dbReference>
<dbReference type="Pfam" id="PF01476">
    <property type="entry name" value="LysM"/>
    <property type="match status" value="1"/>
</dbReference>
<proteinExistence type="predicted"/>
<keyword evidence="4" id="KW-1185">Reference proteome</keyword>
<evidence type="ECO:0000313" key="4">
    <source>
        <dbReference type="Proteomes" id="UP001163266"/>
    </source>
</evidence>
<dbReference type="InterPro" id="IPR018392">
    <property type="entry name" value="LysM"/>
</dbReference>
<dbReference type="NCBIfam" id="TIGR03504">
    <property type="entry name" value="FimV_Cterm"/>
    <property type="match status" value="1"/>
</dbReference>
<feature type="region of interest" description="Disordered" evidence="1">
    <location>
        <begin position="665"/>
        <end position="697"/>
    </location>
</feature>
<feature type="compositionally biased region" description="Low complexity" evidence="1">
    <location>
        <begin position="683"/>
        <end position="692"/>
    </location>
</feature>
<feature type="region of interest" description="Disordered" evidence="1">
    <location>
        <begin position="139"/>
        <end position="211"/>
    </location>
</feature>
<dbReference type="InterPro" id="IPR020011">
    <property type="entry name" value="FimV_C"/>
</dbReference>
<dbReference type="CDD" id="cd00118">
    <property type="entry name" value="LysM"/>
    <property type="match status" value="1"/>
</dbReference>
<evidence type="ECO:0000313" key="3">
    <source>
        <dbReference type="EMBL" id="UZD56036.1"/>
    </source>
</evidence>